<dbReference type="SUPFAM" id="SSF52058">
    <property type="entry name" value="L domain-like"/>
    <property type="match status" value="1"/>
</dbReference>
<dbReference type="InterPro" id="IPR000719">
    <property type="entry name" value="Prot_kinase_dom"/>
</dbReference>
<reference evidence="10" key="1">
    <citation type="submission" date="2021-01" db="EMBL/GenBank/DDBJ databases">
        <authorList>
            <person name="Lovell J.T."/>
            <person name="Bentley N."/>
            <person name="Bhattarai G."/>
            <person name="Jenkins J.W."/>
            <person name="Sreedasyam A."/>
            <person name="Alarcon Y."/>
            <person name="Bock C."/>
            <person name="Boston L."/>
            <person name="Carlson J."/>
            <person name="Cervantes K."/>
            <person name="Clermont K."/>
            <person name="Krom N."/>
            <person name="Kubenka K."/>
            <person name="Mamidi S."/>
            <person name="Mattison C."/>
            <person name="Monteros M."/>
            <person name="Pisani C."/>
            <person name="Plott C."/>
            <person name="Rajasekar S."/>
            <person name="Rhein H.S."/>
            <person name="Rohla C."/>
            <person name="Song M."/>
            <person name="Hilaire R.S."/>
            <person name="Shu S."/>
            <person name="Wells L."/>
            <person name="Wang X."/>
            <person name="Webber J."/>
            <person name="Heerema R.J."/>
            <person name="Klein P."/>
            <person name="Conner P."/>
            <person name="Grauke L."/>
            <person name="Grimwood J."/>
            <person name="Schmutz J."/>
            <person name="Randall J.J."/>
        </authorList>
    </citation>
    <scope>NUCLEOTIDE SEQUENCE</scope>
    <source>
        <tissue evidence="10">Leaf</tissue>
    </source>
</reference>
<dbReference type="Gene3D" id="3.80.10.10">
    <property type="entry name" value="Ribonuclease Inhibitor"/>
    <property type="match status" value="2"/>
</dbReference>
<dbReference type="PROSITE" id="PS50011">
    <property type="entry name" value="PROTEIN_KINASE_DOM"/>
    <property type="match status" value="1"/>
</dbReference>
<evidence type="ECO:0000313" key="11">
    <source>
        <dbReference type="Proteomes" id="UP000811246"/>
    </source>
</evidence>
<name>A0A922IZL8_CARIL</name>
<evidence type="ECO:0000256" key="3">
    <source>
        <dbReference type="ARBA" id="ARBA00022692"/>
    </source>
</evidence>
<dbReference type="FunFam" id="1.10.510.10:FF:000513">
    <property type="entry name" value="Protein NSP-INTERACTING KINASE 2"/>
    <property type="match status" value="1"/>
</dbReference>
<accession>A0A922IZL8</accession>
<dbReference type="OrthoDB" id="676979at2759"/>
<dbReference type="AlphaFoldDB" id="A0A922IZL8"/>
<feature type="transmembrane region" description="Helical" evidence="7">
    <location>
        <begin position="330"/>
        <end position="354"/>
    </location>
</feature>
<dbReference type="Gene3D" id="3.30.200.20">
    <property type="entry name" value="Phosphorylase Kinase, domain 1"/>
    <property type="match status" value="1"/>
</dbReference>
<dbReference type="CDD" id="cd14066">
    <property type="entry name" value="STKc_IRAK"/>
    <property type="match status" value="1"/>
</dbReference>
<keyword evidence="3 7" id="KW-0812">Transmembrane</keyword>
<dbReference type="Pfam" id="PF08263">
    <property type="entry name" value="LRRNT_2"/>
    <property type="match status" value="1"/>
</dbReference>
<evidence type="ECO:0000256" key="6">
    <source>
        <dbReference type="ARBA" id="ARBA00023136"/>
    </source>
</evidence>
<feature type="signal peptide" evidence="8">
    <location>
        <begin position="1"/>
        <end position="24"/>
    </location>
</feature>
<evidence type="ECO:0000256" key="2">
    <source>
        <dbReference type="ARBA" id="ARBA00022614"/>
    </source>
</evidence>
<evidence type="ECO:0000313" key="10">
    <source>
        <dbReference type="EMBL" id="KAG6688866.1"/>
    </source>
</evidence>
<dbReference type="PANTHER" id="PTHR48006">
    <property type="entry name" value="LEUCINE-RICH REPEAT-CONTAINING PROTEIN DDB_G0281931-RELATED"/>
    <property type="match status" value="1"/>
</dbReference>
<dbReference type="FunFam" id="3.80.10.10:FF:000379">
    <property type="entry name" value="Protein NSP-INTERACTING KINASE 2"/>
    <property type="match status" value="1"/>
</dbReference>
<dbReference type="Gene3D" id="1.10.510.10">
    <property type="entry name" value="Transferase(Phosphotransferase) domain 1"/>
    <property type="match status" value="1"/>
</dbReference>
<keyword evidence="2" id="KW-0433">Leucine-rich repeat</keyword>
<dbReference type="Proteomes" id="UP000811246">
    <property type="component" value="Chromosome 11"/>
</dbReference>
<dbReference type="InterPro" id="IPR032675">
    <property type="entry name" value="LRR_dom_sf"/>
</dbReference>
<evidence type="ECO:0000259" key="9">
    <source>
        <dbReference type="PROSITE" id="PS50011"/>
    </source>
</evidence>
<evidence type="ECO:0000256" key="4">
    <source>
        <dbReference type="ARBA" id="ARBA00022737"/>
    </source>
</evidence>
<keyword evidence="6 7" id="KW-0472">Membrane</keyword>
<dbReference type="Pfam" id="PF00560">
    <property type="entry name" value="LRR_1"/>
    <property type="match status" value="4"/>
</dbReference>
<dbReference type="EMBL" id="CM031835">
    <property type="protein sequence ID" value="KAG6688866.1"/>
    <property type="molecule type" value="Genomic_DNA"/>
</dbReference>
<protein>
    <recommendedName>
        <fullName evidence="9">Protein kinase domain-containing protein</fullName>
    </recommendedName>
</protein>
<comment type="subcellular location">
    <subcellularLocation>
        <location evidence="1">Membrane</location>
        <topology evidence="1">Single-pass type I membrane protein</topology>
    </subcellularLocation>
</comment>
<dbReference type="GO" id="GO:0004672">
    <property type="term" value="F:protein kinase activity"/>
    <property type="evidence" value="ECO:0007669"/>
    <property type="project" value="InterPro"/>
</dbReference>
<dbReference type="SUPFAM" id="SSF56112">
    <property type="entry name" value="Protein kinase-like (PK-like)"/>
    <property type="match status" value="1"/>
</dbReference>
<feature type="chain" id="PRO_5037640934" description="Protein kinase domain-containing protein" evidence="8">
    <location>
        <begin position="25"/>
        <end position="702"/>
    </location>
</feature>
<dbReference type="InterPro" id="IPR051824">
    <property type="entry name" value="LRR_Rcpt-Like_S/T_Kinase"/>
</dbReference>
<dbReference type="GO" id="GO:0005524">
    <property type="term" value="F:ATP binding"/>
    <property type="evidence" value="ECO:0007669"/>
    <property type="project" value="InterPro"/>
</dbReference>
<dbReference type="InterPro" id="IPR013210">
    <property type="entry name" value="LRR_N_plant-typ"/>
</dbReference>
<dbReference type="InterPro" id="IPR011009">
    <property type="entry name" value="Kinase-like_dom_sf"/>
</dbReference>
<dbReference type="InterPro" id="IPR001611">
    <property type="entry name" value="Leu-rich_rpt"/>
</dbReference>
<dbReference type="GO" id="GO:0016020">
    <property type="term" value="C:membrane"/>
    <property type="evidence" value="ECO:0007669"/>
    <property type="project" value="UniProtKB-SubCell"/>
</dbReference>
<dbReference type="FunFam" id="3.30.200.20:FF:000371">
    <property type="entry name" value="Protein NSP-INTERACTING KINASE 2"/>
    <property type="match status" value="1"/>
</dbReference>
<gene>
    <name evidence="10" type="ORF">I3842_11G146200</name>
</gene>
<evidence type="ECO:0000256" key="8">
    <source>
        <dbReference type="SAM" id="SignalP"/>
    </source>
</evidence>
<evidence type="ECO:0000256" key="7">
    <source>
        <dbReference type="SAM" id="Phobius"/>
    </source>
</evidence>
<organism evidence="10 11">
    <name type="scientific">Carya illinoinensis</name>
    <name type="common">Pecan</name>
    <dbReference type="NCBI Taxonomy" id="32201"/>
    <lineage>
        <taxon>Eukaryota</taxon>
        <taxon>Viridiplantae</taxon>
        <taxon>Streptophyta</taxon>
        <taxon>Embryophyta</taxon>
        <taxon>Tracheophyta</taxon>
        <taxon>Spermatophyta</taxon>
        <taxon>Magnoliopsida</taxon>
        <taxon>eudicotyledons</taxon>
        <taxon>Gunneridae</taxon>
        <taxon>Pentapetalae</taxon>
        <taxon>rosids</taxon>
        <taxon>fabids</taxon>
        <taxon>Fagales</taxon>
        <taxon>Juglandaceae</taxon>
        <taxon>Carya</taxon>
    </lineage>
</organism>
<proteinExistence type="predicted"/>
<keyword evidence="4" id="KW-0677">Repeat</keyword>
<comment type="caution">
    <text evidence="10">The sequence shown here is derived from an EMBL/GenBank/DDBJ whole genome shotgun (WGS) entry which is preliminary data.</text>
</comment>
<dbReference type="Pfam" id="PF07714">
    <property type="entry name" value="PK_Tyr_Ser-Thr"/>
    <property type="match status" value="1"/>
</dbReference>
<dbReference type="PANTHER" id="PTHR48006:SF76">
    <property type="entry name" value="LRR RECEPTOR-LIKE KINASE"/>
    <property type="match status" value="1"/>
</dbReference>
<evidence type="ECO:0000256" key="5">
    <source>
        <dbReference type="ARBA" id="ARBA00022989"/>
    </source>
</evidence>
<keyword evidence="8" id="KW-0732">Signal</keyword>
<feature type="domain" description="Protein kinase" evidence="9">
    <location>
        <begin position="430"/>
        <end position="702"/>
    </location>
</feature>
<keyword evidence="5 7" id="KW-1133">Transmembrane helix</keyword>
<sequence>MDFLHFLISLPLLLTFCTLRPVLGNGELRALLELKSSLDPENKFLQSWTSEDDPCSGSFEGVACNEHRKVANISLQGKGLSGKVSGAVAELKCLSGLYLHYNNLSGEIPKEISNLNELTDLYLNVNNLSGGIPHEIGNMNSLQEANTRKKIEDFDLHVLCHYLSPKVLQLGCNQLTGKIPTQMGSLKRLNVLALQDNRLMDEIPASLGNLGMLTRLDLSFNGFTGRIPASLADILQLKVLDVRNNSLSGVVPSAFRRLNEGLQCGNNPGLCGVGFSAVRVCTAFDDDKVNFDQPGPSINYTAPIANPQPANFGAHCSQTHCSMSTRFPQAAVVAGVITVTVTLTGAVFLIIIMYRRKKQKIGTISDFSDDRLSTDQTKFYMNSASPLVILEYSNGWDPLADGRDGIGSPHDYLSYFRFNMEEVESATQHFSEVNLLGKSKFSAVYKGILRDGSMVAIRGINVTSCKSEEAEFLKGLKLLASLRHENLVQLRGFCCSRSRGECFLIYDFAPNGNLSRYLDLDDGSNLALDWSKRVSIISGIAKGIGYLHSSKENKPALIHQNISVEKILIDQQFNPLISDSALPKLLADDIIFSALKISAALGYLAPEYITTGRFTEKSDIYAFGVIILQVLSGKQTVTNSIKVAAESYRFQDFIDTNLKVNFSESEATKLADIALMCTHEHPDLRPSIEAVIEELSSCSDSS</sequence>
<dbReference type="FunFam" id="3.80.10.10:FF:000383">
    <property type="entry name" value="Leucine-rich repeat receptor protein kinase EMS1"/>
    <property type="match status" value="1"/>
</dbReference>
<evidence type="ECO:0000256" key="1">
    <source>
        <dbReference type="ARBA" id="ARBA00004479"/>
    </source>
</evidence>
<dbReference type="InterPro" id="IPR001245">
    <property type="entry name" value="Ser-Thr/Tyr_kinase_cat_dom"/>
</dbReference>